<feature type="compositionally biased region" description="Polar residues" evidence="3">
    <location>
        <begin position="1"/>
        <end position="15"/>
    </location>
</feature>
<keyword evidence="2" id="KW-0378">Hydrolase</keyword>
<dbReference type="Gene3D" id="2.40.10.120">
    <property type="match status" value="1"/>
</dbReference>
<dbReference type="PRINTS" id="PR00834">
    <property type="entry name" value="PROTEASES2C"/>
</dbReference>
<name>A0A5B8CCS4_9MICO</name>
<feature type="compositionally biased region" description="Gly residues" evidence="3">
    <location>
        <begin position="89"/>
        <end position="108"/>
    </location>
</feature>
<feature type="compositionally biased region" description="Low complexity" evidence="3">
    <location>
        <begin position="43"/>
        <end position="62"/>
    </location>
</feature>
<accession>A0A5B8CCS4</accession>
<dbReference type="PROSITE" id="PS50106">
    <property type="entry name" value="PDZ"/>
    <property type="match status" value="1"/>
</dbReference>
<protein>
    <submittedName>
        <fullName evidence="5">PDZ domain-containing protein</fullName>
    </submittedName>
</protein>
<dbReference type="Gene3D" id="2.30.42.10">
    <property type="match status" value="1"/>
</dbReference>
<dbReference type="KEGG" id="gyu:FE374_16210"/>
<dbReference type="OrthoDB" id="9758917at2"/>
<evidence type="ECO:0000313" key="5">
    <source>
        <dbReference type="EMBL" id="QDC25956.1"/>
    </source>
</evidence>
<dbReference type="Proteomes" id="UP000314616">
    <property type="component" value="Chromosome"/>
</dbReference>
<dbReference type="InterPro" id="IPR036034">
    <property type="entry name" value="PDZ_sf"/>
</dbReference>
<feature type="domain" description="PDZ" evidence="4">
    <location>
        <begin position="372"/>
        <end position="470"/>
    </location>
</feature>
<evidence type="ECO:0000313" key="6">
    <source>
        <dbReference type="Proteomes" id="UP000314616"/>
    </source>
</evidence>
<dbReference type="CDD" id="cd06779">
    <property type="entry name" value="cpPDZ_Deg_HtrA-like"/>
    <property type="match status" value="1"/>
</dbReference>
<evidence type="ECO:0000256" key="2">
    <source>
        <dbReference type="ARBA" id="ARBA00022801"/>
    </source>
</evidence>
<dbReference type="InterPro" id="IPR051201">
    <property type="entry name" value="Chloro_Bact_Ser_Proteases"/>
</dbReference>
<reference evidence="5 6" key="1">
    <citation type="submission" date="2019-05" db="EMBL/GenBank/DDBJ databases">
        <title>Georgenia *** sp. nov., and Georgenia *** sp. nov., isolated from the intestinal contents of plateau pika (Ochotona curzoniae) in the Qinghai-Tibet plateau of China.</title>
        <authorList>
            <person name="Tian Z."/>
        </authorList>
    </citation>
    <scope>NUCLEOTIDE SEQUENCE [LARGE SCALE GENOMIC DNA]</scope>
    <source>
        <strain evidence="5 6">Z443</strain>
    </source>
</reference>
<dbReference type="Pfam" id="PF13365">
    <property type="entry name" value="Trypsin_2"/>
    <property type="match status" value="1"/>
</dbReference>
<dbReference type="InterPro" id="IPR009003">
    <property type="entry name" value="Peptidase_S1_PA"/>
</dbReference>
<dbReference type="AlphaFoldDB" id="A0A5B8CCS4"/>
<dbReference type="PANTHER" id="PTHR43343">
    <property type="entry name" value="PEPTIDASE S12"/>
    <property type="match status" value="1"/>
</dbReference>
<dbReference type="GO" id="GO:0006508">
    <property type="term" value="P:proteolysis"/>
    <property type="evidence" value="ECO:0007669"/>
    <property type="project" value="UniProtKB-KW"/>
</dbReference>
<dbReference type="InterPro" id="IPR001940">
    <property type="entry name" value="Peptidase_S1C"/>
</dbReference>
<dbReference type="InterPro" id="IPR001478">
    <property type="entry name" value="PDZ"/>
</dbReference>
<dbReference type="PANTHER" id="PTHR43343:SF3">
    <property type="entry name" value="PROTEASE DO-LIKE 8, CHLOROPLASTIC"/>
    <property type="match status" value="1"/>
</dbReference>
<dbReference type="RefSeq" id="WP_139930203.1">
    <property type="nucleotide sequence ID" value="NZ_CP040915.1"/>
</dbReference>
<sequence>MSTNDQQPRPNQWSAPTPGAPTYGETVEGARSTGTDWNNPYRAPHSPYGGPAGGPAQPSEPGRPTAGHPTQAGSAFGAWDAHGNRTQPGGPGGSHGTPGGGTSAGPGGPRRRPTWVGLVATAAGAAVLASVGTAGLTGAFDEPTPTAATSTSAQSSSGANAAPVVTSTTDDPDWANVAAAVRQSVVAIDVRTTSGEGAGSGVIIDTDGHILTNDHVVGDAVDGGIQVTLYDGRIYEATVAGTDPATDLAVITLTDPPADLQAATLGNSDDVVVGDPVAAVGNPLGLSSTVTTGIVSALDRPVQTSEQTQVPGQQGVQVVTNAIQVDAAINPGNSGGPLFDAAGRVIGINSSIASMPTASGSAGNIGLGFAIPSNLAKQVAGQLIADGVAQHAYLGVTMQDGLAKVDGAGRAGAQVEGVQPNTPAQAAGLQPGDVIIGIDDEPVDGALSLTGFVRQYASGDQVTFTVVRGGTTVDVTATLATREDQAG</sequence>
<feature type="region of interest" description="Disordered" evidence="3">
    <location>
        <begin position="142"/>
        <end position="171"/>
    </location>
</feature>
<feature type="compositionally biased region" description="Low complexity" evidence="3">
    <location>
        <begin position="143"/>
        <end position="163"/>
    </location>
</feature>
<proteinExistence type="predicted"/>
<evidence type="ECO:0000259" key="4">
    <source>
        <dbReference type="PROSITE" id="PS50106"/>
    </source>
</evidence>
<keyword evidence="1" id="KW-0645">Protease</keyword>
<dbReference type="EMBL" id="CP040915">
    <property type="protein sequence ID" value="QDC25956.1"/>
    <property type="molecule type" value="Genomic_DNA"/>
</dbReference>
<dbReference type="SUPFAM" id="SSF50156">
    <property type="entry name" value="PDZ domain-like"/>
    <property type="match status" value="1"/>
</dbReference>
<dbReference type="Pfam" id="PF13180">
    <property type="entry name" value="PDZ_2"/>
    <property type="match status" value="1"/>
</dbReference>
<feature type="region of interest" description="Disordered" evidence="3">
    <location>
        <begin position="1"/>
        <end position="114"/>
    </location>
</feature>
<dbReference type="GO" id="GO:0004252">
    <property type="term" value="F:serine-type endopeptidase activity"/>
    <property type="evidence" value="ECO:0007669"/>
    <property type="project" value="InterPro"/>
</dbReference>
<dbReference type="SUPFAM" id="SSF50494">
    <property type="entry name" value="Trypsin-like serine proteases"/>
    <property type="match status" value="1"/>
</dbReference>
<evidence type="ECO:0000256" key="3">
    <source>
        <dbReference type="SAM" id="MobiDB-lite"/>
    </source>
</evidence>
<organism evidence="5 6">
    <name type="scientific">Georgenia yuyongxinii</name>
    <dbReference type="NCBI Taxonomy" id="2589797"/>
    <lineage>
        <taxon>Bacteria</taxon>
        <taxon>Bacillati</taxon>
        <taxon>Actinomycetota</taxon>
        <taxon>Actinomycetes</taxon>
        <taxon>Micrococcales</taxon>
        <taxon>Bogoriellaceae</taxon>
        <taxon>Georgenia</taxon>
    </lineage>
</organism>
<evidence type="ECO:0000256" key="1">
    <source>
        <dbReference type="ARBA" id="ARBA00022670"/>
    </source>
</evidence>
<dbReference type="SMART" id="SM00228">
    <property type="entry name" value="PDZ"/>
    <property type="match status" value="1"/>
</dbReference>
<gene>
    <name evidence="5" type="ORF">FE374_16210</name>
</gene>